<dbReference type="InterPro" id="IPR010971">
    <property type="entry name" value="UbiH/COQ6"/>
</dbReference>
<dbReference type="GO" id="GO:0004497">
    <property type="term" value="F:monooxygenase activity"/>
    <property type="evidence" value="ECO:0007669"/>
    <property type="project" value="UniProtKB-KW"/>
</dbReference>
<evidence type="ECO:0000313" key="9">
    <source>
        <dbReference type="EMBL" id="MCQ8897592.1"/>
    </source>
</evidence>
<comment type="pathway">
    <text evidence="2">Cofactor biosynthesis; ubiquinone biosynthesis.</text>
</comment>
<evidence type="ECO:0000256" key="7">
    <source>
        <dbReference type="ARBA" id="ARBA00023033"/>
    </source>
</evidence>
<dbReference type="Proteomes" id="UP001204142">
    <property type="component" value="Unassembled WGS sequence"/>
</dbReference>
<dbReference type="PANTHER" id="PTHR43876">
    <property type="entry name" value="UBIQUINONE BIOSYNTHESIS MONOOXYGENASE COQ6, MITOCHONDRIAL"/>
    <property type="match status" value="1"/>
</dbReference>
<keyword evidence="10" id="KW-1185">Reference proteome</keyword>
<evidence type="ECO:0000256" key="2">
    <source>
        <dbReference type="ARBA" id="ARBA00004749"/>
    </source>
</evidence>
<dbReference type="RefSeq" id="WP_256765396.1">
    <property type="nucleotide sequence ID" value="NZ_JANIGO010000005.1"/>
</dbReference>
<evidence type="ECO:0000256" key="3">
    <source>
        <dbReference type="ARBA" id="ARBA00005349"/>
    </source>
</evidence>
<evidence type="ECO:0000259" key="8">
    <source>
        <dbReference type="Pfam" id="PF01494"/>
    </source>
</evidence>
<organism evidence="9 10">
    <name type="scientific">Limnobacter humi</name>
    <dbReference type="NCBI Taxonomy" id="1778671"/>
    <lineage>
        <taxon>Bacteria</taxon>
        <taxon>Pseudomonadati</taxon>
        <taxon>Pseudomonadota</taxon>
        <taxon>Betaproteobacteria</taxon>
        <taxon>Burkholderiales</taxon>
        <taxon>Burkholderiaceae</taxon>
        <taxon>Limnobacter</taxon>
    </lineage>
</organism>
<keyword evidence="7 9" id="KW-0503">Monooxygenase</keyword>
<dbReference type="PRINTS" id="PR00420">
    <property type="entry name" value="RNGMNOXGNASE"/>
</dbReference>
<evidence type="ECO:0000256" key="1">
    <source>
        <dbReference type="ARBA" id="ARBA00001974"/>
    </source>
</evidence>
<sequence length="412" mass="45221">MIAPASPTAQLVQHPDAAIIGCGVVGLVAALVLASQGFKVAVVGRKPPQFVPNPDQRFDPRVFALSHRSQRLLDKLRVWDNIPSEKVQPVTDMQIWGDSSGDNQGELRFSASDTGVDTLTWIIEQSSLFDALFAAMRYQPAIEWIDSKVEGLSRERDGAWAVVSNLKTVRTGLLIAADGAQSETRRQAGLDFELDDYSAEGVVTTFAIEKPHHGCARQWFVGDSILAMLPLPGPYVSMVWSMPLHESQAFLQLPADAMARRVTDVSSGAVKNLYGDLIACGKTYAFPLKHGVAPVWFDQGVVLMGDAAHVVHPLAGQGLNLGLEDVAELAQLLSSRKRLLAVQRLGLADEQLWRAWERRRKAACAPVHIITDGLHTLFRLDLPGAAFVRNKGMQLVNQIPMLKRWLSQQAMR</sequence>
<feature type="domain" description="FAD-binding" evidence="8">
    <location>
        <begin position="16"/>
        <end position="335"/>
    </location>
</feature>
<dbReference type="EMBL" id="JANIGO010000005">
    <property type="protein sequence ID" value="MCQ8897592.1"/>
    <property type="molecule type" value="Genomic_DNA"/>
</dbReference>
<protein>
    <submittedName>
        <fullName evidence="9">FAD-dependent monooxygenase</fullName>
    </submittedName>
</protein>
<evidence type="ECO:0000313" key="10">
    <source>
        <dbReference type="Proteomes" id="UP001204142"/>
    </source>
</evidence>
<dbReference type="Pfam" id="PF01494">
    <property type="entry name" value="FAD_binding_3"/>
    <property type="match status" value="1"/>
</dbReference>
<accession>A0ABT1WKS6</accession>
<keyword evidence="5" id="KW-0274">FAD</keyword>
<gene>
    <name evidence="9" type="ORF">NQT62_14215</name>
</gene>
<comment type="caution">
    <text evidence="9">The sequence shown here is derived from an EMBL/GenBank/DDBJ whole genome shotgun (WGS) entry which is preliminary data.</text>
</comment>
<dbReference type="Gene3D" id="3.50.50.60">
    <property type="entry name" value="FAD/NAD(P)-binding domain"/>
    <property type="match status" value="2"/>
</dbReference>
<keyword evidence="4" id="KW-0285">Flavoprotein</keyword>
<dbReference type="InterPro" id="IPR018168">
    <property type="entry name" value="Ubi_Hdrlase_CS"/>
</dbReference>
<comment type="cofactor">
    <cofactor evidence="1">
        <name>FAD</name>
        <dbReference type="ChEBI" id="CHEBI:57692"/>
    </cofactor>
</comment>
<dbReference type="InterPro" id="IPR002938">
    <property type="entry name" value="FAD-bd"/>
</dbReference>
<evidence type="ECO:0000256" key="4">
    <source>
        <dbReference type="ARBA" id="ARBA00022630"/>
    </source>
</evidence>
<dbReference type="PROSITE" id="PS01304">
    <property type="entry name" value="UBIH"/>
    <property type="match status" value="1"/>
</dbReference>
<dbReference type="InterPro" id="IPR036188">
    <property type="entry name" value="FAD/NAD-bd_sf"/>
</dbReference>
<keyword evidence="6" id="KW-0560">Oxidoreductase</keyword>
<dbReference type="InterPro" id="IPR051205">
    <property type="entry name" value="UbiH/COQ6_monooxygenase"/>
</dbReference>
<comment type="similarity">
    <text evidence="3">Belongs to the UbiH/COQ6 family.</text>
</comment>
<dbReference type="PANTHER" id="PTHR43876:SF7">
    <property type="entry name" value="UBIQUINONE BIOSYNTHESIS MONOOXYGENASE COQ6, MITOCHONDRIAL"/>
    <property type="match status" value="1"/>
</dbReference>
<name>A0ABT1WKS6_9BURK</name>
<dbReference type="SUPFAM" id="SSF51905">
    <property type="entry name" value="FAD/NAD(P)-binding domain"/>
    <property type="match status" value="1"/>
</dbReference>
<dbReference type="NCBIfam" id="TIGR01988">
    <property type="entry name" value="Ubi-OHases"/>
    <property type="match status" value="1"/>
</dbReference>
<reference evidence="9 10" key="1">
    <citation type="submission" date="2022-07" db="EMBL/GenBank/DDBJ databases">
        <authorList>
            <person name="Xamxidin M."/>
            <person name="Wu M."/>
        </authorList>
    </citation>
    <scope>NUCLEOTIDE SEQUENCE [LARGE SCALE GENOMIC DNA]</scope>
    <source>
        <strain evidence="9 10">NBRC 111650</strain>
    </source>
</reference>
<evidence type="ECO:0000256" key="5">
    <source>
        <dbReference type="ARBA" id="ARBA00022827"/>
    </source>
</evidence>
<evidence type="ECO:0000256" key="6">
    <source>
        <dbReference type="ARBA" id="ARBA00023002"/>
    </source>
</evidence>
<proteinExistence type="inferred from homology"/>